<gene>
    <name evidence="1" type="ORF">HHSLTHF2_06870</name>
</gene>
<dbReference type="EMBL" id="AP022843">
    <property type="protein sequence ID" value="BCB06797.1"/>
    <property type="molecule type" value="Genomic_DNA"/>
</dbReference>
<name>A0A6F8TZH6_9GAMM</name>
<keyword evidence="2" id="KW-1185">Reference proteome</keyword>
<sequence>MRIERAGALIVAQQANMHRKQGTPAFELADFMPHADRPPLTLEAAMESWG</sequence>
<evidence type="ECO:0000313" key="2">
    <source>
        <dbReference type="Proteomes" id="UP000502259"/>
    </source>
</evidence>
<dbReference type="RefSeq" id="WP_197915484.1">
    <property type="nucleotide sequence ID" value="NZ_AP022843.1"/>
</dbReference>
<evidence type="ECO:0000313" key="1">
    <source>
        <dbReference type="EMBL" id="BCB06797.1"/>
    </source>
</evidence>
<accession>A0A6F8TZH6</accession>
<dbReference type="AlphaFoldDB" id="A0A6F8TZH6"/>
<organism evidence="1 2">
    <name type="scientific">Halomonas hydrothermalis</name>
    <dbReference type="NCBI Taxonomy" id="115561"/>
    <lineage>
        <taxon>Bacteria</taxon>
        <taxon>Pseudomonadati</taxon>
        <taxon>Pseudomonadota</taxon>
        <taxon>Gammaproteobacteria</taxon>
        <taxon>Oceanospirillales</taxon>
        <taxon>Halomonadaceae</taxon>
        <taxon>Halomonas</taxon>
    </lineage>
</organism>
<reference evidence="1 2" key="1">
    <citation type="submission" date="2020-03" db="EMBL/GenBank/DDBJ databases">
        <title>Complete Genome Sequence of Halomonas hydrothermalis Strain Slthf2, Halophilic Bacterium Isolated from Deep-Sea Hydrothermal-Vent Environments.</title>
        <authorList>
            <person name="Takeyama N."/>
            <person name="Huang M."/>
            <person name="Sato K."/>
            <person name="Galipon J."/>
            <person name="Arakawa K."/>
        </authorList>
    </citation>
    <scope>NUCLEOTIDE SEQUENCE [LARGE SCALE GENOMIC DNA]</scope>
    <source>
        <strain evidence="1 2">Slthf2</strain>
    </source>
</reference>
<proteinExistence type="predicted"/>
<protein>
    <submittedName>
        <fullName evidence="1">Uncharacterized protein</fullName>
    </submittedName>
</protein>
<dbReference type="Proteomes" id="UP000502259">
    <property type="component" value="Chromosome"/>
</dbReference>